<dbReference type="PANTHER" id="PTHR21310">
    <property type="entry name" value="AMINOGLYCOSIDE PHOSPHOTRANSFERASE-RELATED-RELATED"/>
    <property type="match status" value="1"/>
</dbReference>
<organism evidence="2 3">
    <name type="scientific">Neoarthrinium moseri</name>
    <dbReference type="NCBI Taxonomy" id="1658444"/>
    <lineage>
        <taxon>Eukaryota</taxon>
        <taxon>Fungi</taxon>
        <taxon>Dikarya</taxon>
        <taxon>Ascomycota</taxon>
        <taxon>Pezizomycotina</taxon>
        <taxon>Sordariomycetes</taxon>
        <taxon>Xylariomycetidae</taxon>
        <taxon>Amphisphaeriales</taxon>
        <taxon>Apiosporaceae</taxon>
        <taxon>Neoarthrinium</taxon>
    </lineage>
</organism>
<protein>
    <recommendedName>
        <fullName evidence="4">Aminoglycoside phosphotransferase domain-containing protein</fullName>
    </recommendedName>
</protein>
<feature type="region of interest" description="Disordered" evidence="1">
    <location>
        <begin position="203"/>
        <end position="230"/>
    </location>
</feature>
<reference evidence="2" key="1">
    <citation type="submission" date="2021-03" db="EMBL/GenBank/DDBJ databases">
        <title>Revisited historic fungal species revealed as producer of novel bioactive compounds through whole genome sequencing and comparative genomics.</title>
        <authorList>
            <person name="Vignolle G.A."/>
            <person name="Hochenegger N."/>
            <person name="Mach R.L."/>
            <person name="Mach-Aigner A.R."/>
            <person name="Javad Rahimi M."/>
            <person name="Salim K.A."/>
            <person name="Chan C.M."/>
            <person name="Lim L.B.L."/>
            <person name="Cai F."/>
            <person name="Druzhinina I.S."/>
            <person name="U'Ren J.M."/>
            <person name="Derntl C."/>
        </authorList>
    </citation>
    <scope>NUCLEOTIDE SEQUENCE</scope>
    <source>
        <strain evidence="2">TUCIM 5799</strain>
    </source>
</reference>
<evidence type="ECO:0008006" key="4">
    <source>
        <dbReference type="Google" id="ProtNLM"/>
    </source>
</evidence>
<sequence>MDMQSLAEPLNEVHEEVDEAPPSDDNKNALDAHRNHDREDKSVPGGTVPKLNGLSKAAESEVYDWFAGDPYVPCAGCSRTPFQAHFYDKYRSNHKLFYVCQDIGAWSLGSKVIMKDRPFEADNIEADNMRFFKLNTTIPVPTVFHDWKEEDGRYILLQEKIEGLPLQEVWNDLTLEDHERIAKQAARHIFELRSVTSDKLQNAKGAGCRNNGLVPKSTGLVGPSASDDEL</sequence>
<dbReference type="SUPFAM" id="SSF56112">
    <property type="entry name" value="Protein kinase-like (PK-like)"/>
    <property type="match status" value="1"/>
</dbReference>
<dbReference type="EMBL" id="JAFIMR010000001">
    <property type="protein sequence ID" value="KAI1881697.1"/>
    <property type="molecule type" value="Genomic_DNA"/>
</dbReference>
<dbReference type="InterPro" id="IPR051678">
    <property type="entry name" value="AGP_Transferase"/>
</dbReference>
<evidence type="ECO:0000313" key="2">
    <source>
        <dbReference type="EMBL" id="KAI1881697.1"/>
    </source>
</evidence>
<comment type="caution">
    <text evidence="2">The sequence shown here is derived from an EMBL/GenBank/DDBJ whole genome shotgun (WGS) entry which is preliminary data.</text>
</comment>
<name>A0A9P9WZ03_9PEZI</name>
<gene>
    <name evidence="2" type="ORF">JX265_000523</name>
</gene>
<proteinExistence type="predicted"/>
<evidence type="ECO:0000313" key="3">
    <source>
        <dbReference type="Proteomes" id="UP000829685"/>
    </source>
</evidence>
<feature type="region of interest" description="Disordered" evidence="1">
    <location>
        <begin position="1"/>
        <end position="31"/>
    </location>
</feature>
<dbReference type="InterPro" id="IPR011009">
    <property type="entry name" value="Kinase-like_dom_sf"/>
</dbReference>
<dbReference type="Proteomes" id="UP000829685">
    <property type="component" value="Unassembled WGS sequence"/>
</dbReference>
<dbReference type="PANTHER" id="PTHR21310:SF48">
    <property type="entry name" value="AMINOGLYCOSIDE PHOSPHOTRANSFERASE DOMAIN-CONTAINING PROTEIN"/>
    <property type="match status" value="1"/>
</dbReference>
<evidence type="ECO:0000256" key="1">
    <source>
        <dbReference type="SAM" id="MobiDB-lite"/>
    </source>
</evidence>
<dbReference type="AlphaFoldDB" id="A0A9P9WZ03"/>
<keyword evidence="3" id="KW-1185">Reference proteome</keyword>
<accession>A0A9P9WZ03</accession>